<sequence>MCQLYIIAFDGMEWDNIQIFDNRIEAEYALEKIKNKLIKTYNQYNFRIETFVKRNDRFVPIYTTLKK</sequence>
<name>A0A6C0DQA5_9ZZZZ</name>
<protein>
    <submittedName>
        <fullName evidence="1">Uncharacterized protein</fullName>
    </submittedName>
</protein>
<accession>A0A6C0DQA5</accession>
<evidence type="ECO:0000313" key="1">
    <source>
        <dbReference type="EMBL" id="QHT18797.1"/>
    </source>
</evidence>
<dbReference type="AlphaFoldDB" id="A0A6C0DQA5"/>
<proteinExistence type="predicted"/>
<dbReference type="EMBL" id="MN739659">
    <property type="protein sequence ID" value="QHT18797.1"/>
    <property type="molecule type" value="Genomic_DNA"/>
</dbReference>
<reference evidence="1" key="1">
    <citation type="journal article" date="2020" name="Nature">
        <title>Giant virus diversity and host interactions through global metagenomics.</title>
        <authorList>
            <person name="Schulz F."/>
            <person name="Roux S."/>
            <person name="Paez-Espino D."/>
            <person name="Jungbluth S."/>
            <person name="Walsh D.A."/>
            <person name="Denef V.J."/>
            <person name="McMahon K.D."/>
            <person name="Konstantinidis K.T."/>
            <person name="Eloe-Fadrosh E.A."/>
            <person name="Kyrpides N.C."/>
            <person name="Woyke T."/>
        </authorList>
    </citation>
    <scope>NUCLEOTIDE SEQUENCE</scope>
    <source>
        <strain evidence="1">GVMAG-M-3300023174-49</strain>
    </source>
</reference>
<organism evidence="1">
    <name type="scientific">viral metagenome</name>
    <dbReference type="NCBI Taxonomy" id="1070528"/>
    <lineage>
        <taxon>unclassified sequences</taxon>
        <taxon>metagenomes</taxon>
        <taxon>organismal metagenomes</taxon>
    </lineage>
</organism>